<dbReference type="RefSeq" id="WP_034225645.1">
    <property type="nucleotide sequence ID" value="NZ_AXCW01000086.1"/>
</dbReference>
<name>A0A021VQW8_9CELL</name>
<reference evidence="2 3" key="1">
    <citation type="submission" date="2014-01" db="EMBL/GenBank/DDBJ databases">
        <title>Actinotalea ferrariae CF5-4.</title>
        <authorList>
            <person name="Chen F."/>
            <person name="Li Y."/>
            <person name="Wang G."/>
        </authorList>
    </citation>
    <scope>NUCLEOTIDE SEQUENCE [LARGE SCALE GENOMIC DNA]</scope>
    <source>
        <strain evidence="2 3">CF5-4</strain>
    </source>
</reference>
<dbReference type="Proteomes" id="UP000019753">
    <property type="component" value="Unassembled WGS sequence"/>
</dbReference>
<gene>
    <name evidence="2" type="ORF">N866_19880</name>
</gene>
<accession>A0A021VQW8</accession>
<evidence type="ECO:0000313" key="3">
    <source>
        <dbReference type="Proteomes" id="UP000019753"/>
    </source>
</evidence>
<feature type="compositionally biased region" description="Basic and acidic residues" evidence="1">
    <location>
        <begin position="20"/>
        <end position="32"/>
    </location>
</feature>
<evidence type="ECO:0000313" key="2">
    <source>
        <dbReference type="EMBL" id="EYR63541.1"/>
    </source>
</evidence>
<evidence type="ECO:0008006" key="4">
    <source>
        <dbReference type="Google" id="ProtNLM"/>
    </source>
</evidence>
<keyword evidence="3" id="KW-1185">Reference proteome</keyword>
<evidence type="ECO:0000256" key="1">
    <source>
        <dbReference type="SAM" id="MobiDB-lite"/>
    </source>
</evidence>
<dbReference type="EMBL" id="AXCW01000086">
    <property type="protein sequence ID" value="EYR63541.1"/>
    <property type="molecule type" value="Genomic_DNA"/>
</dbReference>
<protein>
    <recommendedName>
        <fullName evidence="4">ATP/GTP-binding protein</fullName>
    </recommendedName>
</protein>
<sequence>MPRGRRSSRRPYGTPPEPLDLDRALGGRRSESAADGEWTVQHVRGGSKTYTCPGCQQDVPAGTPHVVAWRSDALLGPEAAVEGRRHWHAACWQARHRRR</sequence>
<organism evidence="2 3">
    <name type="scientific">Actinotalea ferrariae CF5-4</name>
    <dbReference type="NCBI Taxonomy" id="948458"/>
    <lineage>
        <taxon>Bacteria</taxon>
        <taxon>Bacillati</taxon>
        <taxon>Actinomycetota</taxon>
        <taxon>Actinomycetes</taxon>
        <taxon>Micrococcales</taxon>
        <taxon>Cellulomonadaceae</taxon>
        <taxon>Actinotalea</taxon>
    </lineage>
</organism>
<comment type="caution">
    <text evidence="2">The sequence shown here is derived from an EMBL/GenBank/DDBJ whole genome shotgun (WGS) entry which is preliminary data.</text>
</comment>
<dbReference type="OrthoDB" id="3381577at2"/>
<feature type="region of interest" description="Disordered" evidence="1">
    <location>
        <begin position="1"/>
        <end position="40"/>
    </location>
</feature>
<proteinExistence type="predicted"/>
<dbReference type="AlphaFoldDB" id="A0A021VQW8"/>